<evidence type="ECO:0000259" key="6">
    <source>
        <dbReference type="Pfam" id="PF04542"/>
    </source>
</evidence>
<dbReference type="InterPro" id="IPR013325">
    <property type="entry name" value="RNA_pol_sigma_r2"/>
</dbReference>
<dbReference type="EMBL" id="LGKO01000002">
    <property type="protein sequence ID" value="KPL83840.1"/>
    <property type="molecule type" value="Genomic_DNA"/>
</dbReference>
<dbReference type="InterPro" id="IPR013324">
    <property type="entry name" value="RNA_pol_sigma_r3/r4-like"/>
</dbReference>
<dbReference type="GO" id="GO:0006352">
    <property type="term" value="P:DNA-templated transcription initiation"/>
    <property type="evidence" value="ECO:0007669"/>
    <property type="project" value="InterPro"/>
</dbReference>
<protein>
    <recommendedName>
        <fullName evidence="10">Sigma-70 family RNA polymerase sigma factor</fullName>
    </recommendedName>
</protein>
<evidence type="ECO:0000313" key="9">
    <source>
        <dbReference type="Proteomes" id="UP000050544"/>
    </source>
</evidence>
<dbReference type="PANTHER" id="PTHR43133">
    <property type="entry name" value="RNA POLYMERASE ECF-TYPE SIGMA FACTO"/>
    <property type="match status" value="1"/>
</dbReference>
<evidence type="ECO:0000256" key="2">
    <source>
        <dbReference type="ARBA" id="ARBA00023015"/>
    </source>
</evidence>
<sequence length="190" mass="21647">MEITPLSAQDADLVHRAQQGDRSAFAELVRRYHPGVVGVVYRLCGDLQLAEDAAQEAFIKAWLNLNTYRPLMPWRNWLYRIAINAALDTLRRERHLRSLNATSDVRDGQSDPQAHLEQKEREIRVRQTILALPPATRAVLVLREYGGLSYREIAEALDIPLGTVMSRLSAARQRLREQLAPWLALQEVTS</sequence>
<comment type="caution">
    <text evidence="8">The sequence shown here is derived from an EMBL/GenBank/DDBJ whole genome shotgun (WGS) entry which is preliminary data.</text>
</comment>
<gene>
    <name evidence="8" type="ORF">SE15_00930</name>
</gene>
<dbReference type="InterPro" id="IPR013249">
    <property type="entry name" value="RNA_pol_sigma70_r4_t2"/>
</dbReference>
<dbReference type="InterPro" id="IPR036388">
    <property type="entry name" value="WH-like_DNA-bd_sf"/>
</dbReference>
<dbReference type="Gene3D" id="1.10.1740.10">
    <property type="match status" value="1"/>
</dbReference>
<dbReference type="Gene3D" id="1.10.10.10">
    <property type="entry name" value="Winged helix-like DNA-binding domain superfamily/Winged helix DNA-binding domain"/>
    <property type="match status" value="1"/>
</dbReference>
<evidence type="ECO:0000256" key="4">
    <source>
        <dbReference type="ARBA" id="ARBA00023125"/>
    </source>
</evidence>
<dbReference type="OrthoDB" id="9780326at2"/>
<dbReference type="PANTHER" id="PTHR43133:SF8">
    <property type="entry name" value="RNA POLYMERASE SIGMA FACTOR HI_1459-RELATED"/>
    <property type="match status" value="1"/>
</dbReference>
<dbReference type="Pfam" id="PF04542">
    <property type="entry name" value="Sigma70_r2"/>
    <property type="match status" value="1"/>
</dbReference>
<feature type="domain" description="RNA polymerase sigma-70 region 2" evidence="6">
    <location>
        <begin position="28"/>
        <end position="94"/>
    </location>
</feature>
<dbReference type="RefSeq" id="WP_054520228.1">
    <property type="nucleotide sequence ID" value="NZ_LGKO01000002.1"/>
</dbReference>
<dbReference type="GO" id="GO:0016987">
    <property type="term" value="F:sigma factor activity"/>
    <property type="evidence" value="ECO:0007669"/>
    <property type="project" value="UniProtKB-KW"/>
</dbReference>
<dbReference type="InterPro" id="IPR039425">
    <property type="entry name" value="RNA_pol_sigma-70-like"/>
</dbReference>
<dbReference type="AlphaFoldDB" id="A0A0P6Y385"/>
<dbReference type="NCBIfam" id="TIGR02937">
    <property type="entry name" value="sigma70-ECF"/>
    <property type="match status" value="1"/>
</dbReference>
<dbReference type="SUPFAM" id="SSF88659">
    <property type="entry name" value="Sigma3 and sigma4 domains of RNA polymerase sigma factors"/>
    <property type="match status" value="1"/>
</dbReference>
<keyword evidence="9" id="KW-1185">Reference proteome</keyword>
<reference evidence="8 9" key="1">
    <citation type="submission" date="2015-07" db="EMBL/GenBank/DDBJ databases">
        <title>Whole genome sequence of Thermanaerothrix daxensis DSM 23592.</title>
        <authorList>
            <person name="Hemp J."/>
            <person name="Ward L.M."/>
            <person name="Pace L.A."/>
            <person name="Fischer W.W."/>
        </authorList>
    </citation>
    <scope>NUCLEOTIDE SEQUENCE [LARGE SCALE GENOMIC DNA]</scope>
    <source>
        <strain evidence="8 9">GNS-1</strain>
    </source>
</reference>
<dbReference type="SUPFAM" id="SSF88946">
    <property type="entry name" value="Sigma2 domain of RNA polymerase sigma factors"/>
    <property type="match status" value="1"/>
</dbReference>
<dbReference type="Proteomes" id="UP000050544">
    <property type="component" value="Unassembled WGS sequence"/>
</dbReference>
<dbReference type="InterPro" id="IPR007627">
    <property type="entry name" value="RNA_pol_sigma70_r2"/>
</dbReference>
<feature type="domain" description="RNA polymerase sigma factor 70 region 4 type 2" evidence="7">
    <location>
        <begin position="124"/>
        <end position="175"/>
    </location>
</feature>
<evidence type="ECO:0000256" key="3">
    <source>
        <dbReference type="ARBA" id="ARBA00023082"/>
    </source>
</evidence>
<accession>A0A0P6Y385</accession>
<evidence type="ECO:0000256" key="5">
    <source>
        <dbReference type="ARBA" id="ARBA00023163"/>
    </source>
</evidence>
<proteinExistence type="inferred from homology"/>
<evidence type="ECO:0000259" key="7">
    <source>
        <dbReference type="Pfam" id="PF08281"/>
    </source>
</evidence>
<dbReference type="GO" id="GO:0003677">
    <property type="term" value="F:DNA binding"/>
    <property type="evidence" value="ECO:0007669"/>
    <property type="project" value="UniProtKB-KW"/>
</dbReference>
<dbReference type="Pfam" id="PF08281">
    <property type="entry name" value="Sigma70_r4_2"/>
    <property type="match status" value="1"/>
</dbReference>
<keyword evidence="4" id="KW-0238">DNA-binding</keyword>
<evidence type="ECO:0000313" key="8">
    <source>
        <dbReference type="EMBL" id="KPL83840.1"/>
    </source>
</evidence>
<evidence type="ECO:0000256" key="1">
    <source>
        <dbReference type="ARBA" id="ARBA00010641"/>
    </source>
</evidence>
<organism evidence="8 9">
    <name type="scientific">Thermanaerothrix daxensis</name>
    <dbReference type="NCBI Taxonomy" id="869279"/>
    <lineage>
        <taxon>Bacteria</taxon>
        <taxon>Bacillati</taxon>
        <taxon>Chloroflexota</taxon>
        <taxon>Anaerolineae</taxon>
        <taxon>Anaerolineales</taxon>
        <taxon>Anaerolineaceae</taxon>
        <taxon>Thermanaerothrix</taxon>
    </lineage>
</organism>
<name>A0A0P6Y385_9CHLR</name>
<keyword evidence="2" id="KW-0805">Transcription regulation</keyword>
<keyword evidence="5" id="KW-0804">Transcription</keyword>
<comment type="similarity">
    <text evidence="1">Belongs to the sigma-70 factor family. ECF subfamily.</text>
</comment>
<dbReference type="STRING" id="869279.SE15_00930"/>
<evidence type="ECO:0008006" key="10">
    <source>
        <dbReference type="Google" id="ProtNLM"/>
    </source>
</evidence>
<dbReference type="CDD" id="cd06171">
    <property type="entry name" value="Sigma70_r4"/>
    <property type="match status" value="1"/>
</dbReference>
<dbReference type="InterPro" id="IPR014284">
    <property type="entry name" value="RNA_pol_sigma-70_dom"/>
</dbReference>
<keyword evidence="3" id="KW-0731">Sigma factor</keyword>